<gene>
    <name evidence="2" type="ORF">CIRG_10023</name>
</gene>
<dbReference type="Proteomes" id="UP000054565">
    <property type="component" value="Unassembled WGS sequence"/>
</dbReference>
<evidence type="ECO:0000313" key="2">
    <source>
        <dbReference type="EMBL" id="KMP02200.1"/>
    </source>
</evidence>
<reference evidence="3" key="1">
    <citation type="journal article" date="2010" name="Genome Res.">
        <title>Population genomic sequencing of Coccidioides fungi reveals recent hybridization and transposon control.</title>
        <authorList>
            <person name="Neafsey D.E."/>
            <person name="Barker B.M."/>
            <person name="Sharpton T.J."/>
            <person name="Stajich J.E."/>
            <person name="Park D.J."/>
            <person name="Whiston E."/>
            <person name="Hung C.-Y."/>
            <person name="McMahan C."/>
            <person name="White J."/>
            <person name="Sykes S."/>
            <person name="Heiman D."/>
            <person name="Young S."/>
            <person name="Zeng Q."/>
            <person name="Abouelleil A."/>
            <person name="Aftuck L."/>
            <person name="Bessette D."/>
            <person name="Brown A."/>
            <person name="FitzGerald M."/>
            <person name="Lui A."/>
            <person name="Macdonald J.P."/>
            <person name="Priest M."/>
            <person name="Orbach M.J."/>
            <person name="Galgiani J.N."/>
            <person name="Kirkland T.N."/>
            <person name="Cole G.T."/>
            <person name="Birren B.W."/>
            <person name="Henn M.R."/>
            <person name="Taylor J.W."/>
            <person name="Rounsley S.D."/>
        </authorList>
    </citation>
    <scope>NUCLEOTIDE SEQUENCE [LARGE SCALE GENOMIC DNA]</scope>
    <source>
        <strain evidence="3">RMSCC 2394</strain>
    </source>
</reference>
<name>A0A0J6Y385_COCIT</name>
<organism evidence="2 3">
    <name type="scientific">Coccidioides immitis RMSCC 2394</name>
    <dbReference type="NCBI Taxonomy" id="404692"/>
    <lineage>
        <taxon>Eukaryota</taxon>
        <taxon>Fungi</taxon>
        <taxon>Dikarya</taxon>
        <taxon>Ascomycota</taxon>
        <taxon>Pezizomycotina</taxon>
        <taxon>Eurotiomycetes</taxon>
        <taxon>Eurotiomycetidae</taxon>
        <taxon>Onygenales</taxon>
        <taxon>Onygenaceae</taxon>
        <taxon>Coccidioides</taxon>
    </lineage>
</organism>
<accession>A0A0J6Y385</accession>
<proteinExistence type="predicted"/>
<evidence type="ECO:0000256" key="1">
    <source>
        <dbReference type="SAM" id="MobiDB-lite"/>
    </source>
</evidence>
<dbReference type="AlphaFoldDB" id="A0A0J6Y385"/>
<dbReference type="EMBL" id="DS028102">
    <property type="protein sequence ID" value="KMP02200.1"/>
    <property type="molecule type" value="Genomic_DNA"/>
</dbReference>
<protein>
    <submittedName>
        <fullName evidence="2">Uncharacterized protein</fullName>
    </submittedName>
</protein>
<sequence>MDLRAQICPREVCCTPDSANNNRPMCKTTNPASLPLSLSFSRRLESRENNFPPNQLEHILLVIGENRQGFLSPRTPMYAHAPPLFSTGGTIRRSNRAVPLSALPAPSLTTLFVPKNKSTSHQIITHSGCVIRGENNRNPESHQSAVEFELISSDSTVGPHQPSPSASATPPITVDYRQSITPRPTKGHDPDRTQRTSSSASRSSRKAKGEAKESFDRIIDFTHTWGTSPRPKASQPHAHTQRLAHLDHTPQVTLESLPLALAASRRIGISPS</sequence>
<feature type="region of interest" description="Disordered" evidence="1">
    <location>
        <begin position="153"/>
        <end position="215"/>
    </location>
</feature>
<evidence type="ECO:0000313" key="3">
    <source>
        <dbReference type="Proteomes" id="UP000054565"/>
    </source>
</evidence>